<reference evidence="1" key="1">
    <citation type="submission" date="2014-07" db="EMBL/GenBank/DDBJ databases">
        <authorList>
            <person name="Zhang J.E."/>
            <person name="Yang H."/>
            <person name="Guo J."/>
            <person name="Deng Z."/>
            <person name="Luo H."/>
            <person name="Luo M."/>
            <person name="Zhao B."/>
        </authorList>
    </citation>
    <scope>NUCLEOTIDE SEQUENCE</scope>
    <source>
        <strain evidence="1">AM4</strain>
    </source>
</reference>
<name>A0A1L7R8Z1_9ACTO</name>
<gene>
    <name evidence="1" type="ORF">AAM4_0400</name>
</gene>
<sequence length="133" mass="14409">MDALLDDAAEQGILVQRATCMPAGLRGAYHLDTRTIVLRAGMPDRLAVPTLMHELAHAFRGDDGHQDGAVEAHINRAVACRLITPDAYRRAEASVGPHLGALAVELDVARWVVIAYQSTLRTTKVAPPVSHRE</sequence>
<protein>
    <recommendedName>
        <fullName evidence="2">IrrE N-terminal-like domain-containing protein</fullName>
    </recommendedName>
</protein>
<proteinExistence type="predicted"/>
<dbReference type="AlphaFoldDB" id="A0A1L7R8Z1"/>
<organism evidence="1">
    <name type="scientific">Actinomyces succiniciruminis</name>
    <dbReference type="NCBI Taxonomy" id="1522002"/>
    <lineage>
        <taxon>Bacteria</taxon>
        <taxon>Bacillati</taxon>
        <taxon>Actinomycetota</taxon>
        <taxon>Actinomycetes</taxon>
        <taxon>Actinomycetales</taxon>
        <taxon>Actinomycetaceae</taxon>
        <taxon>Actinomyces</taxon>
    </lineage>
</organism>
<evidence type="ECO:0008006" key="2">
    <source>
        <dbReference type="Google" id="ProtNLM"/>
    </source>
</evidence>
<dbReference type="EMBL" id="LK995470">
    <property type="protein sequence ID" value="CED90295.1"/>
    <property type="molecule type" value="Genomic_DNA"/>
</dbReference>
<evidence type="ECO:0000313" key="1">
    <source>
        <dbReference type="EMBL" id="CED90295.1"/>
    </source>
</evidence>
<accession>A0A1L7R8Z1</accession>